<evidence type="ECO:0000256" key="6">
    <source>
        <dbReference type="PROSITE-ProRule" id="PRU10141"/>
    </source>
</evidence>
<sequence>MPSETASPLLNCGDYIKDRWKVTRKIGGGGFGEIFEAVDTTSGEAIAIKIESARQTKQVLKMEVAVLKALQGRDHVCRFIACGRNERFNYVVMSLVGRNLAELRRSQPRGMFTISTTLRLGKQILLGIKNIHSVGFLHRDIKPSNFAMGRTSATCRTVYMLDFGLSRQYTNAAGDIRQARTVAGFRGTVRYASINAHHNREMGCHDDLWSLLYMLVEFVNGQLPWRKIKDKEQVGILKEKFDDKALLKHMPHEMLDLYHHISNLQYYDKPDYEYVYSLFEKSIARKNICDSDPFDWERGCGEGSVTTTTTSTPPRGDRHTAGPAGMEIVSGVAEAANTEHEMEEADNLLDEPEPAGRQPPRILNELHPVANIISGSMVGSPRRRLPIPQAQITPTNEYNDEEPELLHIKGNGNYSTDMNFNAKPQINPEKVAIDTKEEVEVGSKRHSDAVFNHDVKKQAKDKSVVISEKLQTRLPVLQNTPASSKDIIVPTPLHLQKLADINFTEDVPYENALETNPARRSNPKLLVDDNTATKNNTKEYKPDHKKLAVIPSIDIISAEKDLYSTERSDQDKLPVMILGKIGILPQSNMEDDDNKISMNSNINSTVNTHAQAWDGGFNKNVQESQNTNKLGPENSDLLPAKDMVVTKFDIDEENIELMAEFDAYDASSLEKQKNDGKGHLLQTKMPFITHGNKSIDDVFGVKERFATSKNNNSSSPSLVCSDGSNTGYNAEGSAAEGQNDLSPDLFSSSREVKKKASRFSGNITPLSRRLLQRSVSDVSESSESARKKFTKKQADQFDKKATTKQYVF</sequence>
<dbReference type="PROSITE" id="PS50011">
    <property type="entry name" value="PROTEIN_KINASE_DOM"/>
    <property type="match status" value="1"/>
</dbReference>
<keyword evidence="10" id="KW-1185">Reference proteome</keyword>
<dbReference type="CDD" id="cd14017">
    <property type="entry name" value="STKc_TTBK"/>
    <property type="match status" value="1"/>
</dbReference>
<evidence type="ECO:0000313" key="10">
    <source>
        <dbReference type="Proteomes" id="UP001642483"/>
    </source>
</evidence>
<feature type="region of interest" description="Disordered" evidence="7">
    <location>
        <begin position="300"/>
        <end position="323"/>
    </location>
</feature>
<comment type="caution">
    <text evidence="9">The sequence shown here is derived from an EMBL/GenBank/DDBJ whole genome shotgun (WGS) entry which is preliminary data.</text>
</comment>
<dbReference type="Proteomes" id="UP001642483">
    <property type="component" value="Unassembled WGS sequence"/>
</dbReference>
<accession>A0ABP0GTD4</accession>
<dbReference type="InterPro" id="IPR011009">
    <property type="entry name" value="Kinase-like_dom_sf"/>
</dbReference>
<evidence type="ECO:0000313" key="9">
    <source>
        <dbReference type="EMBL" id="CAK8695002.1"/>
    </source>
</evidence>
<feature type="region of interest" description="Disordered" evidence="7">
    <location>
        <begin position="772"/>
        <end position="808"/>
    </location>
</feature>
<evidence type="ECO:0000256" key="3">
    <source>
        <dbReference type="ARBA" id="ARBA00022741"/>
    </source>
</evidence>
<name>A0ABP0GTD4_CLALP</name>
<dbReference type="Gene3D" id="1.10.510.10">
    <property type="entry name" value="Transferase(Phosphotransferase) domain 1"/>
    <property type="match status" value="1"/>
</dbReference>
<feature type="compositionally biased region" description="Basic and acidic residues" evidence="7">
    <location>
        <begin position="792"/>
        <end position="801"/>
    </location>
</feature>
<dbReference type="SUPFAM" id="SSF56112">
    <property type="entry name" value="Protein kinase-like (PK-like)"/>
    <property type="match status" value="1"/>
</dbReference>
<keyword evidence="2" id="KW-0808">Transferase</keyword>
<keyword evidence="5 6" id="KW-0067">ATP-binding</keyword>
<evidence type="ECO:0000256" key="4">
    <source>
        <dbReference type="ARBA" id="ARBA00022777"/>
    </source>
</evidence>
<proteinExistence type="predicted"/>
<keyword evidence="1" id="KW-0723">Serine/threonine-protein kinase</keyword>
<reference evidence="9 10" key="1">
    <citation type="submission" date="2024-02" db="EMBL/GenBank/DDBJ databases">
        <authorList>
            <person name="Daric V."/>
            <person name="Darras S."/>
        </authorList>
    </citation>
    <scope>NUCLEOTIDE SEQUENCE [LARGE SCALE GENOMIC DNA]</scope>
</reference>
<dbReference type="EMBL" id="CAWYQH010000141">
    <property type="protein sequence ID" value="CAK8695002.1"/>
    <property type="molecule type" value="Genomic_DNA"/>
</dbReference>
<evidence type="ECO:0000256" key="1">
    <source>
        <dbReference type="ARBA" id="ARBA00022527"/>
    </source>
</evidence>
<organism evidence="9 10">
    <name type="scientific">Clavelina lepadiformis</name>
    <name type="common">Light-bulb sea squirt</name>
    <name type="synonym">Ascidia lepadiformis</name>
    <dbReference type="NCBI Taxonomy" id="159417"/>
    <lineage>
        <taxon>Eukaryota</taxon>
        <taxon>Metazoa</taxon>
        <taxon>Chordata</taxon>
        <taxon>Tunicata</taxon>
        <taxon>Ascidiacea</taxon>
        <taxon>Aplousobranchia</taxon>
        <taxon>Clavelinidae</taxon>
        <taxon>Clavelina</taxon>
    </lineage>
</organism>
<keyword evidence="3 6" id="KW-0547">Nucleotide-binding</keyword>
<dbReference type="PANTHER" id="PTHR11909">
    <property type="entry name" value="CASEIN KINASE-RELATED"/>
    <property type="match status" value="1"/>
</dbReference>
<dbReference type="InterPro" id="IPR017441">
    <property type="entry name" value="Protein_kinase_ATP_BS"/>
</dbReference>
<evidence type="ECO:0000256" key="2">
    <source>
        <dbReference type="ARBA" id="ARBA00022679"/>
    </source>
</evidence>
<dbReference type="InterPro" id="IPR047916">
    <property type="entry name" value="TTBK_Asator-like_STKc"/>
</dbReference>
<feature type="region of interest" description="Disordered" evidence="7">
    <location>
        <begin position="513"/>
        <end position="538"/>
    </location>
</feature>
<evidence type="ECO:0000256" key="5">
    <source>
        <dbReference type="ARBA" id="ARBA00022840"/>
    </source>
</evidence>
<dbReference type="PROSITE" id="PS00107">
    <property type="entry name" value="PROTEIN_KINASE_ATP"/>
    <property type="match status" value="1"/>
</dbReference>
<gene>
    <name evidence="9" type="ORF">CVLEPA_LOCUS28311</name>
</gene>
<dbReference type="Pfam" id="PF00069">
    <property type="entry name" value="Pkinase"/>
    <property type="match status" value="1"/>
</dbReference>
<feature type="binding site" evidence="6">
    <location>
        <position position="49"/>
    </location>
    <ligand>
        <name>ATP</name>
        <dbReference type="ChEBI" id="CHEBI:30616"/>
    </ligand>
</feature>
<protein>
    <recommendedName>
        <fullName evidence="8">Protein kinase domain-containing protein</fullName>
    </recommendedName>
</protein>
<feature type="domain" description="Protein kinase" evidence="8">
    <location>
        <begin position="20"/>
        <end position="279"/>
    </location>
</feature>
<dbReference type="SMART" id="SM00220">
    <property type="entry name" value="S_TKc"/>
    <property type="match status" value="1"/>
</dbReference>
<evidence type="ECO:0000256" key="7">
    <source>
        <dbReference type="SAM" id="MobiDB-lite"/>
    </source>
</evidence>
<dbReference type="InterPro" id="IPR000719">
    <property type="entry name" value="Prot_kinase_dom"/>
</dbReference>
<dbReference type="InterPro" id="IPR050235">
    <property type="entry name" value="CK1_Ser-Thr_kinase"/>
</dbReference>
<keyword evidence="4" id="KW-0418">Kinase</keyword>
<evidence type="ECO:0000259" key="8">
    <source>
        <dbReference type="PROSITE" id="PS50011"/>
    </source>
</evidence>